<dbReference type="EMBL" id="JACHIV010000001">
    <property type="protein sequence ID" value="MBB5071282.1"/>
    <property type="molecule type" value="Genomic_DNA"/>
</dbReference>
<name>A0A840NQ79_9PSEU</name>
<evidence type="ECO:0000313" key="3">
    <source>
        <dbReference type="Proteomes" id="UP000580474"/>
    </source>
</evidence>
<gene>
    <name evidence="2" type="ORF">BJ969_004370</name>
</gene>
<sequence>MSEELTEAGATALAAALRAEHAAVWTYELVTAFVSRPQVRSAVAEATGVHEGHRDEAQRLIRATGATPPAASPAYSLPQPMTDEGSAIAVLIIAEQECQVGWRSVLENTEPDGPDPAVRRTALTALTTAATRATRWRITAGRTPAAEAQPGKP</sequence>
<accession>A0A840NQ79</accession>
<reference evidence="2 3" key="1">
    <citation type="submission" date="2020-08" db="EMBL/GenBank/DDBJ databases">
        <title>Sequencing the genomes of 1000 actinobacteria strains.</title>
        <authorList>
            <person name="Klenk H.-P."/>
        </authorList>
    </citation>
    <scope>NUCLEOTIDE SEQUENCE [LARGE SCALE GENOMIC DNA]</scope>
    <source>
        <strain evidence="2 3">DSM 45582</strain>
    </source>
</reference>
<dbReference type="Pfam" id="PF14530">
    <property type="entry name" value="DUF4439"/>
    <property type="match status" value="1"/>
</dbReference>
<evidence type="ECO:0000313" key="2">
    <source>
        <dbReference type="EMBL" id="MBB5071282.1"/>
    </source>
</evidence>
<dbReference type="SUPFAM" id="SSF47240">
    <property type="entry name" value="Ferritin-like"/>
    <property type="match status" value="1"/>
</dbReference>
<dbReference type="InterPro" id="IPR029447">
    <property type="entry name" value="DUF4439"/>
</dbReference>
<dbReference type="Gene3D" id="1.20.1260.10">
    <property type="match status" value="1"/>
</dbReference>
<dbReference type="InterPro" id="IPR009078">
    <property type="entry name" value="Ferritin-like_SF"/>
</dbReference>
<dbReference type="InterPro" id="IPR012347">
    <property type="entry name" value="Ferritin-like"/>
</dbReference>
<feature type="domain" description="DUF4439" evidence="1">
    <location>
        <begin position="12"/>
        <end position="151"/>
    </location>
</feature>
<organism evidence="2 3">
    <name type="scientific">Saccharopolyspora gloriosae</name>
    <dbReference type="NCBI Taxonomy" id="455344"/>
    <lineage>
        <taxon>Bacteria</taxon>
        <taxon>Bacillati</taxon>
        <taxon>Actinomycetota</taxon>
        <taxon>Actinomycetes</taxon>
        <taxon>Pseudonocardiales</taxon>
        <taxon>Pseudonocardiaceae</taxon>
        <taxon>Saccharopolyspora</taxon>
    </lineage>
</organism>
<dbReference type="CDD" id="cd00657">
    <property type="entry name" value="Ferritin_like"/>
    <property type="match status" value="1"/>
</dbReference>
<evidence type="ECO:0000259" key="1">
    <source>
        <dbReference type="Pfam" id="PF14530"/>
    </source>
</evidence>
<dbReference type="Proteomes" id="UP000580474">
    <property type="component" value="Unassembled WGS sequence"/>
</dbReference>
<proteinExistence type="predicted"/>
<dbReference type="RefSeq" id="WP_184481505.1">
    <property type="nucleotide sequence ID" value="NZ_JACHIV010000001.1"/>
</dbReference>
<keyword evidence="3" id="KW-1185">Reference proteome</keyword>
<comment type="caution">
    <text evidence="2">The sequence shown here is derived from an EMBL/GenBank/DDBJ whole genome shotgun (WGS) entry which is preliminary data.</text>
</comment>
<dbReference type="AlphaFoldDB" id="A0A840NQ79"/>
<protein>
    <recommendedName>
        <fullName evidence="1">DUF4439 domain-containing protein</fullName>
    </recommendedName>
</protein>